<sequence length="352" mass="37003">MTLALAQSPLKLLADVHLPAVQVLHAALAASLWRLVLLLPLAWLAVRWSALAAPAQVLAWTALLALLQLGWYLAQPLTLRTASTRSSALARALPPLVALTMAGLVGSLWPQAARTSLLLAALSGYAVGALWLLPGLKMTAMPSVDTSNHASSASTQADNRSATLRLAHTSADALAGVAIVLVWQRSHGAVQAGYLAVLLRVLGFVPTMIHAAWAQVLLAQGNQRQHPSPLWIALAGALATAFLGLVGALALQLQWLAASWNGLLPYVLPLVLWQASACLLAACSHLPFQRGRASAFSYAAIAFDLLQLSVLCAPLLLGYPVAAVSHIWWVAGLCAAGLISLSVLLLRLPRNA</sequence>
<keyword evidence="1" id="KW-0812">Transmembrane</keyword>
<reference evidence="2" key="1">
    <citation type="submission" date="2016-10" db="EMBL/GenBank/DDBJ databases">
        <title>Sequence of Gallionella enrichment culture.</title>
        <authorList>
            <person name="Poehlein A."/>
            <person name="Muehling M."/>
            <person name="Daniel R."/>
        </authorList>
    </citation>
    <scope>NUCLEOTIDE SEQUENCE</scope>
</reference>
<evidence type="ECO:0000256" key="1">
    <source>
        <dbReference type="SAM" id="Phobius"/>
    </source>
</evidence>
<keyword evidence="1" id="KW-0472">Membrane</keyword>
<feature type="transmembrane region" description="Helical" evidence="1">
    <location>
        <begin position="89"/>
        <end position="109"/>
    </location>
</feature>
<gene>
    <name evidence="2" type="ORF">GALL_490370</name>
</gene>
<dbReference type="EMBL" id="MLJW01004770">
    <property type="protein sequence ID" value="OIQ69364.1"/>
    <property type="molecule type" value="Genomic_DNA"/>
</dbReference>
<feature type="transmembrane region" description="Helical" evidence="1">
    <location>
        <begin position="263"/>
        <end position="283"/>
    </location>
</feature>
<feature type="transmembrane region" description="Helical" evidence="1">
    <location>
        <begin position="192"/>
        <end position="218"/>
    </location>
</feature>
<comment type="caution">
    <text evidence="2">The sequence shown here is derived from an EMBL/GenBank/DDBJ whole genome shotgun (WGS) entry which is preliminary data.</text>
</comment>
<organism evidence="2">
    <name type="scientific">mine drainage metagenome</name>
    <dbReference type="NCBI Taxonomy" id="410659"/>
    <lineage>
        <taxon>unclassified sequences</taxon>
        <taxon>metagenomes</taxon>
        <taxon>ecological metagenomes</taxon>
    </lineage>
</organism>
<feature type="transmembrane region" description="Helical" evidence="1">
    <location>
        <begin position="20"/>
        <end position="45"/>
    </location>
</feature>
<keyword evidence="1" id="KW-1133">Transmembrane helix</keyword>
<feature type="transmembrane region" description="Helical" evidence="1">
    <location>
        <begin position="57"/>
        <end position="74"/>
    </location>
</feature>
<dbReference type="AlphaFoldDB" id="A0A1J5PP59"/>
<name>A0A1J5PP59_9ZZZZ</name>
<feature type="transmembrane region" description="Helical" evidence="1">
    <location>
        <begin position="295"/>
        <end position="321"/>
    </location>
</feature>
<accession>A0A1J5PP59</accession>
<protein>
    <submittedName>
        <fullName evidence="2">Uncharacterized protein</fullName>
    </submittedName>
</protein>
<feature type="transmembrane region" description="Helical" evidence="1">
    <location>
        <begin position="116"/>
        <end position="133"/>
    </location>
</feature>
<feature type="transmembrane region" description="Helical" evidence="1">
    <location>
        <begin position="230"/>
        <end position="251"/>
    </location>
</feature>
<proteinExistence type="predicted"/>
<feature type="transmembrane region" description="Helical" evidence="1">
    <location>
        <begin position="327"/>
        <end position="346"/>
    </location>
</feature>
<evidence type="ECO:0000313" key="2">
    <source>
        <dbReference type="EMBL" id="OIQ69364.1"/>
    </source>
</evidence>